<keyword evidence="1" id="KW-0812">Transmembrane</keyword>
<comment type="caution">
    <text evidence="2">The sequence shown here is derived from an EMBL/GenBank/DDBJ whole genome shotgun (WGS) entry which is preliminary data.</text>
</comment>
<evidence type="ECO:0000313" key="2">
    <source>
        <dbReference type="EMBL" id="KKN60112.1"/>
    </source>
</evidence>
<feature type="transmembrane region" description="Helical" evidence="1">
    <location>
        <begin position="7"/>
        <end position="27"/>
    </location>
</feature>
<reference evidence="2" key="1">
    <citation type="journal article" date="2015" name="Nature">
        <title>Complex archaea that bridge the gap between prokaryotes and eukaryotes.</title>
        <authorList>
            <person name="Spang A."/>
            <person name="Saw J.H."/>
            <person name="Jorgensen S.L."/>
            <person name="Zaremba-Niedzwiedzka K."/>
            <person name="Martijn J."/>
            <person name="Lind A.E."/>
            <person name="van Eijk R."/>
            <person name="Schleper C."/>
            <person name="Guy L."/>
            <person name="Ettema T.J."/>
        </authorList>
    </citation>
    <scope>NUCLEOTIDE SEQUENCE</scope>
</reference>
<name>A0A0F9SCT1_9ZZZZ</name>
<keyword evidence="1" id="KW-0472">Membrane</keyword>
<sequence length="54" mass="5718">MTAVISMALVMVGLVSMVFVVNMPAFITGLERSIISIIPFILIALGVVINLKGN</sequence>
<gene>
    <name evidence="2" type="ORF">LCGC14_0534900</name>
</gene>
<protein>
    <submittedName>
        <fullName evidence="2">Uncharacterized protein</fullName>
    </submittedName>
</protein>
<evidence type="ECO:0000256" key="1">
    <source>
        <dbReference type="SAM" id="Phobius"/>
    </source>
</evidence>
<organism evidence="2">
    <name type="scientific">marine sediment metagenome</name>
    <dbReference type="NCBI Taxonomy" id="412755"/>
    <lineage>
        <taxon>unclassified sequences</taxon>
        <taxon>metagenomes</taxon>
        <taxon>ecological metagenomes</taxon>
    </lineage>
</organism>
<dbReference type="EMBL" id="LAZR01000704">
    <property type="protein sequence ID" value="KKN60112.1"/>
    <property type="molecule type" value="Genomic_DNA"/>
</dbReference>
<proteinExistence type="predicted"/>
<keyword evidence="1" id="KW-1133">Transmembrane helix</keyword>
<dbReference type="AlphaFoldDB" id="A0A0F9SCT1"/>
<accession>A0A0F9SCT1</accession>
<feature type="transmembrane region" description="Helical" evidence="1">
    <location>
        <begin position="33"/>
        <end position="51"/>
    </location>
</feature>